<feature type="transmembrane region" description="Helical" evidence="1">
    <location>
        <begin position="123"/>
        <end position="141"/>
    </location>
</feature>
<organism evidence="2 3">
    <name type="scientific">Microbacterium natoriense</name>
    <dbReference type="NCBI Taxonomy" id="284570"/>
    <lineage>
        <taxon>Bacteria</taxon>
        <taxon>Bacillati</taxon>
        <taxon>Actinomycetota</taxon>
        <taxon>Actinomycetes</taxon>
        <taxon>Micrococcales</taxon>
        <taxon>Microbacteriaceae</taxon>
        <taxon>Microbacterium</taxon>
    </lineage>
</organism>
<keyword evidence="1" id="KW-0812">Transmembrane</keyword>
<evidence type="ECO:0008006" key="4">
    <source>
        <dbReference type="Google" id="ProtNLM"/>
    </source>
</evidence>
<name>A0AAW8ESV3_9MICO</name>
<keyword evidence="1" id="KW-0472">Membrane</keyword>
<evidence type="ECO:0000313" key="2">
    <source>
        <dbReference type="EMBL" id="MDQ0646372.1"/>
    </source>
</evidence>
<evidence type="ECO:0000256" key="1">
    <source>
        <dbReference type="SAM" id="Phobius"/>
    </source>
</evidence>
<feature type="transmembrane region" description="Helical" evidence="1">
    <location>
        <begin position="16"/>
        <end position="38"/>
    </location>
</feature>
<sequence>MPPWHNEPVRQSRKPAVLRGFAASALAIFVALAGHVTAGGTMPGPLGILVPWVLSFMVCVLLAGRRLSAVRLSVSVAVSQFLFHALFVLGTITPSGTVGGHVHGAPLQLPPTEGLSATAAADGMMWFGHLVAALITIVALHRGESMLLALRDLAEQSVRWLRRRIDAILFTPTPSPVGSPTASREPEALRDLAFLSPFRGRAPPVLAAV</sequence>
<dbReference type="AlphaFoldDB" id="A0AAW8ESV3"/>
<feature type="transmembrane region" description="Helical" evidence="1">
    <location>
        <begin position="70"/>
        <end position="92"/>
    </location>
</feature>
<reference evidence="2 3" key="1">
    <citation type="submission" date="2023-07" db="EMBL/GenBank/DDBJ databases">
        <title>Comparative genomics of wheat-associated soil bacteria to identify genetic determinants of phenazine resistance.</title>
        <authorList>
            <person name="Mouncey N."/>
        </authorList>
    </citation>
    <scope>NUCLEOTIDE SEQUENCE [LARGE SCALE GENOMIC DNA]</scope>
    <source>
        <strain evidence="2 3">W4I9-1</strain>
    </source>
</reference>
<evidence type="ECO:0000313" key="3">
    <source>
        <dbReference type="Proteomes" id="UP001244427"/>
    </source>
</evidence>
<proteinExistence type="predicted"/>
<dbReference type="EMBL" id="JAUSXV010000001">
    <property type="protein sequence ID" value="MDQ0646372.1"/>
    <property type="molecule type" value="Genomic_DNA"/>
</dbReference>
<protein>
    <recommendedName>
        <fullName evidence="4">Integral membrane protein</fullName>
    </recommendedName>
</protein>
<accession>A0AAW8ESV3</accession>
<keyword evidence="1" id="KW-1133">Transmembrane helix</keyword>
<dbReference type="Proteomes" id="UP001244427">
    <property type="component" value="Unassembled WGS sequence"/>
</dbReference>
<gene>
    <name evidence="2" type="ORF">QFZ53_000568</name>
</gene>
<keyword evidence="3" id="KW-1185">Reference proteome</keyword>
<comment type="caution">
    <text evidence="2">The sequence shown here is derived from an EMBL/GenBank/DDBJ whole genome shotgun (WGS) entry which is preliminary data.</text>
</comment>
<feature type="transmembrane region" description="Helical" evidence="1">
    <location>
        <begin position="44"/>
        <end position="63"/>
    </location>
</feature>